<dbReference type="GO" id="GO:0050661">
    <property type="term" value="F:NADP binding"/>
    <property type="evidence" value="ECO:0007669"/>
    <property type="project" value="InterPro"/>
</dbReference>
<dbReference type="Gene3D" id="3.50.50.60">
    <property type="entry name" value="FAD/NAD(P)-binding domain"/>
    <property type="match status" value="2"/>
</dbReference>
<evidence type="ECO:0000256" key="4">
    <source>
        <dbReference type="ARBA" id="ARBA00023002"/>
    </source>
</evidence>
<keyword evidence="4 5" id="KW-0560">Oxidoreductase</keyword>
<dbReference type="InterPro" id="IPR020946">
    <property type="entry name" value="Flavin_mOase-like"/>
</dbReference>
<feature type="transmembrane region" description="Helical" evidence="6">
    <location>
        <begin position="260"/>
        <end position="282"/>
    </location>
</feature>
<keyword evidence="5" id="KW-0503">Monooxygenase</keyword>
<dbReference type="PANTHER" id="PTHR23023">
    <property type="entry name" value="DIMETHYLANILINE MONOOXYGENASE"/>
    <property type="match status" value="1"/>
</dbReference>
<dbReference type="Proteomes" id="UP000887566">
    <property type="component" value="Unplaced"/>
</dbReference>
<keyword evidence="6" id="KW-0472">Membrane</keyword>
<dbReference type="AlphaFoldDB" id="A0A914W1B0"/>
<sequence>MIFTVRLQGDVERFERNGVRFEDGTFAEVDTVILATGYTFNFPYLKPQELLPVKNNQISLYKYVFPPDLDNLAVIGLIQPIGSIAPMSELQARWATRVFAGKTDLPSRDVMVKDIEEMRMAMERRYTASQRHTLQVDFVAYMDQLAHQIGVRPPLKRYFLTDFRFWFRLFVGGNFPYVYRLVGPGAWPGAREAIETAGKRIKGAVKQRECRMRRYKRRGTLDEYLPYASMKWWASWLVVILLTGLWVFCSGPASIPVWHYFGHVLLFFFVVFMFLMYFNLVYDMSTMC</sequence>
<protein>
    <recommendedName>
        <fullName evidence="5">Flavin-containing monooxygenase</fullName>
        <ecNumber evidence="5">1.-.-.-</ecNumber>
    </recommendedName>
</protein>
<dbReference type="InterPro" id="IPR036188">
    <property type="entry name" value="FAD/NAD-bd_sf"/>
</dbReference>
<dbReference type="SUPFAM" id="SSF51905">
    <property type="entry name" value="FAD/NAD(P)-binding domain"/>
    <property type="match status" value="1"/>
</dbReference>
<feature type="transmembrane region" description="Helical" evidence="6">
    <location>
        <begin position="224"/>
        <end position="248"/>
    </location>
</feature>
<evidence type="ECO:0000256" key="3">
    <source>
        <dbReference type="ARBA" id="ARBA00022827"/>
    </source>
</evidence>
<organism evidence="7 8">
    <name type="scientific">Plectus sambesii</name>
    <dbReference type="NCBI Taxonomy" id="2011161"/>
    <lineage>
        <taxon>Eukaryota</taxon>
        <taxon>Metazoa</taxon>
        <taxon>Ecdysozoa</taxon>
        <taxon>Nematoda</taxon>
        <taxon>Chromadorea</taxon>
        <taxon>Plectida</taxon>
        <taxon>Plectina</taxon>
        <taxon>Plectoidea</taxon>
        <taxon>Plectidae</taxon>
        <taxon>Plectus</taxon>
    </lineage>
</organism>
<dbReference type="FunFam" id="3.50.50.60:FF:000161">
    <property type="entry name" value="Dimethylaniline monooxygenase [N-oxide-forming]"/>
    <property type="match status" value="1"/>
</dbReference>
<dbReference type="InterPro" id="IPR050346">
    <property type="entry name" value="FMO-like"/>
</dbReference>
<name>A0A914W1B0_9BILA</name>
<comment type="cofactor">
    <cofactor evidence="5">
        <name>FAD</name>
        <dbReference type="ChEBI" id="CHEBI:57692"/>
    </cofactor>
</comment>
<keyword evidence="6" id="KW-1133">Transmembrane helix</keyword>
<keyword evidence="6" id="KW-0812">Transmembrane</keyword>
<dbReference type="GO" id="GO:0004499">
    <property type="term" value="F:N,N-dimethylaniline monooxygenase activity"/>
    <property type="evidence" value="ECO:0007669"/>
    <property type="project" value="InterPro"/>
</dbReference>
<reference evidence="8" key="1">
    <citation type="submission" date="2022-11" db="UniProtKB">
        <authorList>
            <consortium name="WormBaseParasite"/>
        </authorList>
    </citation>
    <scope>IDENTIFICATION</scope>
</reference>
<comment type="similarity">
    <text evidence="1 5">Belongs to the FMO family.</text>
</comment>
<accession>A0A914W1B0</accession>
<proteinExistence type="inferred from homology"/>
<dbReference type="Pfam" id="PF00743">
    <property type="entry name" value="FMO-like"/>
    <property type="match status" value="1"/>
</dbReference>
<evidence type="ECO:0000256" key="1">
    <source>
        <dbReference type="ARBA" id="ARBA00009183"/>
    </source>
</evidence>
<evidence type="ECO:0000313" key="8">
    <source>
        <dbReference type="WBParaSite" id="PSAMB.scaffold2824size21059.g19277.t1"/>
    </source>
</evidence>
<dbReference type="EC" id="1.-.-.-" evidence="5"/>
<evidence type="ECO:0000256" key="5">
    <source>
        <dbReference type="RuleBase" id="RU361177"/>
    </source>
</evidence>
<evidence type="ECO:0000256" key="2">
    <source>
        <dbReference type="ARBA" id="ARBA00022630"/>
    </source>
</evidence>
<keyword evidence="3 5" id="KW-0274">FAD</keyword>
<keyword evidence="2 5" id="KW-0285">Flavoprotein</keyword>
<evidence type="ECO:0000256" key="6">
    <source>
        <dbReference type="SAM" id="Phobius"/>
    </source>
</evidence>
<evidence type="ECO:0000313" key="7">
    <source>
        <dbReference type="Proteomes" id="UP000887566"/>
    </source>
</evidence>
<keyword evidence="7" id="KW-1185">Reference proteome</keyword>
<dbReference type="WBParaSite" id="PSAMB.scaffold2824size21059.g19277.t1">
    <property type="protein sequence ID" value="PSAMB.scaffold2824size21059.g19277.t1"/>
    <property type="gene ID" value="PSAMB.scaffold2824size21059.g19277"/>
</dbReference>
<dbReference type="GO" id="GO:0050660">
    <property type="term" value="F:flavin adenine dinucleotide binding"/>
    <property type="evidence" value="ECO:0007669"/>
    <property type="project" value="InterPro"/>
</dbReference>